<name>A0ABW4EB44_9RHOB</name>
<dbReference type="Gene3D" id="1.20.1600.10">
    <property type="entry name" value="Outer membrane efflux proteins (OEP)"/>
    <property type="match status" value="1"/>
</dbReference>
<dbReference type="EMBL" id="JBHUDD010000001">
    <property type="protein sequence ID" value="MFD1507821.1"/>
    <property type="molecule type" value="Genomic_DNA"/>
</dbReference>
<reference evidence="2" key="1">
    <citation type="journal article" date="2019" name="Int. J. Syst. Evol. Microbiol.">
        <title>The Global Catalogue of Microorganisms (GCM) 10K type strain sequencing project: providing services to taxonomists for standard genome sequencing and annotation.</title>
        <authorList>
            <consortium name="The Broad Institute Genomics Platform"/>
            <consortium name="The Broad Institute Genome Sequencing Center for Infectious Disease"/>
            <person name="Wu L."/>
            <person name="Ma J."/>
        </authorList>
    </citation>
    <scope>NUCLEOTIDE SEQUENCE [LARGE SCALE GENOMIC DNA]</scope>
    <source>
        <strain evidence="2">CGMCC 1.12477</strain>
    </source>
</reference>
<dbReference type="SUPFAM" id="SSF56954">
    <property type="entry name" value="Outer membrane efflux proteins (OEP)"/>
    <property type="match status" value="1"/>
</dbReference>
<evidence type="ECO:0000313" key="1">
    <source>
        <dbReference type="EMBL" id="MFD1507821.1"/>
    </source>
</evidence>
<protein>
    <submittedName>
        <fullName evidence="1">TolC family protein</fullName>
    </submittedName>
</protein>
<sequence length="428" mass="44665">MSRAVIVGAVGLAVSACMGPGDTVTRAAPAQPVTALGAARGEAAESPIIDALLSRQSALPKGGAFDTVADAVLAANSRAAEAELRSARLRAQAAAKNWLPTIGPQVSLSSLSQVAAQLVVDQVLFGGGRKKAERAFARADVEVAAVSLAQDTNQRVFIALSLYLDAQKAREKAALAAQSETDMARFEWVMNERVQGGISNSSDLNVLRQKLSEIRADKQAQAEAAAAALAELNAMAIRLLGDVSGLSALQVAAGEPEPLAVMLAEAEKLRAAEAAKIEKAGYMPQVSANAVLGDNGSGPSLTVTSDQPLGFGTGASLQAIAAQAQAADRKVGQAREDANRRLRRLEAQGSALARQATEATALTQAARRNLDMFQAQYDAGQRQVMDVVGVYEAYARQQEAQVDLRYDAARAQLEIARDLGLLADGGRI</sequence>
<comment type="caution">
    <text evidence="1">The sequence shown here is derived from an EMBL/GenBank/DDBJ whole genome shotgun (WGS) entry which is preliminary data.</text>
</comment>
<keyword evidence="2" id="KW-1185">Reference proteome</keyword>
<proteinExistence type="predicted"/>
<organism evidence="1 2">
    <name type="scientific">Lacimonas salitolerans</name>
    <dbReference type="NCBI Taxonomy" id="1323750"/>
    <lineage>
        <taxon>Bacteria</taxon>
        <taxon>Pseudomonadati</taxon>
        <taxon>Pseudomonadota</taxon>
        <taxon>Alphaproteobacteria</taxon>
        <taxon>Rhodobacterales</taxon>
        <taxon>Paracoccaceae</taxon>
        <taxon>Lacimonas</taxon>
    </lineage>
</organism>
<evidence type="ECO:0000313" key="2">
    <source>
        <dbReference type="Proteomes" id="UP001597186"/>
    </source>
</evidence>
<dbReference type="Proteomes" id="UP001597186">
    <property type="component" value="Unassembled WGS sequence"/>
</dbReference>
<dbReference type="RefSeq" id="WP_379911829.1">
    <property type="nucleotide sequence ID" value="NZ_JBHUDD010000001.1"/>
</dbReference>
<accession>A0ABW4EB44</accession>
<dbReference type="PROSITE" id="PS51257">
    <property type="entry name" value="PROKAR_LIPOPROTEIN"/>
    <property type="match status" value="1"/>
</dbReference>
<gene>
    <name evidence="1" type="ORF">ACFTOW_00135</name>
</gene>